<dbReference type="GO" id="GO:0000271">
    <property type="term" value="P:polysaccharide biosynthetic process"/>
    <property type="evidence" value="ECO:0007669"/>
    <property type="project" value="InterPro"/>
</dbReference>
<dbReference type="EMBL" id="SNXY01000006">
    <property type="protein sequence ID" value="TDP87449.1"/>
    <property type="molecule type" value="Genomic_DNA"/>
</dbReference>
<sequence length="430" mass="46841">MAATSKRRVLFLQGPSSPFMARVARAVLDRGHDVRRLNLALGDRLFWRLPGARDYRGSLTDWSGFVRRFMAEEAVTDLALLGDSRPYQAAAIPVAHDLGIRVHAIEHGYLRPDWITVEPDGLSSFSRFPREAEAIRRMAAGRPDPDLAPLGGASFLKYAAWDVAYNLANVFGNPFTFPRYRRYAIDHAAVEYGGWILKLATEGRTARRTAAVLAALAADPRPTFLVPLQLATDFQIRVHSPFPHLDDAVAWILASFARNAPAEARLLFKVHPLDNGLAAWPRRIARMAAAVGVADRAHVVDGGDLDAMLAGAAGVVTVNSTVGVTALAAGRPVAALGNAVYDVAGLTHQGPLAAFWREPVPPDPSLARDFVRALAWASQVRGGFTAEHAMDLGASNVAERILEPELRLPGPPRPRTVAFRRLDEWRSEKG</sequence>
<dbReference type="Pfam" id="PF05159">
    <property type="entry name" value="Capsule_synth"/>
    <property type="match status" value="1"/>
</dbReference>
<dbReference type="Proteomes" id="UP000294547">
    <property type="component" value="Unassembled WGS sequence"/>
</dbReference>
<dbReference type="AlphaFoldDB" id="A0A4R6RLB9"/>
<comment type="caution">
    <text evidence="1">The sequence shown here is derived from an EMBL/GenBank/DDBJ whole genome shotgun (WGS) entry which is preliminary data.</text>
</comment>
<gene>
    <name evidence="1" type="ORF">EDD54_1344</name>
</gene>
<proteinExistence type="predicted"/>
<dbReference type="CDD" id="cd16441">
    <property type="entry name" value="beta_Kdo_transferase_KpsS"/>
    <property type="match status" value="1"/>
</dbReference>
<evidence type="ECO:0000313" key="1">
    <source>
        <dbReference type="EMBL" id="TDP87449.1"/>
    </source>
</evidence>
<dbReference type="GO" id="GO:0015774">
    <property type="term" value="P:polysaccharide transport"/>
    <property type="evidence" value="ECO:0007669"/>
    <property type="project" value="InterPro"/>
</dbReference>
<dbReference type="RefSeq" id="WP_165644412.1">
    <property type="nucleotide sequence ID" value="NZ_BSPM01000008.1"/>
</dbReference>
<evidence type="ECO:0000313" key="2">
    <source>
        <dbReference type="Proteomes" id="UP000294547"/>
    </source>
</evidence>
<organism evidence="1 2">
    <name type="scientific">Oharaeibacter diazotrophicus</name>
    <dbReference type="NCBI Taxonomy" id="1920512"/>
    <lineage>
        <taxon>Bacteria</taxon>
        <taxon>Pseudomonadati</taxon>
        <taxon>Pseudomonadota</taxon>
        <taxon>Alphaproteobacteria</taxon>
        <taxon>Hyphomicrobiales</taxon>
        <taxon>Pleomorphomonadaceae</taxon>
        <taxon>Oharaeibacter</taxon>
    </lineage>
</organism>
<dbReference type="InterPro" id="IPR007833">
    <property type="entry name" value="Capsule_polysaccharide_synth"/>
</dbReference>
<protein>
    <submittedName>
        <fullName evidence="1">Capsular polysaccharide export protein</fullName>
    </submittedName>
</protein>
<keyword evidence="2" id="KW-1185">Reference proteome</keyword>
<accession>A0A4R6RLB9</accession>
<name>A0A4R6RLB9_9HYPH</name>
<reference evidence="1 2" key="1">
    <citation type="submission" date="2019-03" db="EMBL/GenBank/DDBJ databases">
        <title>Genomic Encyclopedia of Type Strains, Phase IV (KMG-IV): sequencing the most valuable type-strain genomes for metagenomic binning, comparative biology and taxonomic classification.</title>
        <authorList>
            <person name="Goeker M."/>
        </authorList>
    </citation>
    <scope>NUCLEOTIDE SEQUENCE [LARGE SCALE GENOMIC DNA]</scope>
    <source>
        <strain evidence="1 2">DSM 102969</strain>
    </source>
</reference>